<dbReference type="GO" id="GO:0001517">
    <property type="term" value="F:N-acetylglucosamine 6-O-sulfotransferase activity"/>
    <property type="evidence" value="ECO:0007669"/>
    <property type="project" value="TreeGrafter"/>
</dbReference>
<dbReference type="SUPFAM" id="SSF52540">
    <property type="entry name" value="P-loop containing nucleoside triphosphate hydrolases"/>
    <property type="match status" value="1"/>
</dbReference>
<evidence type="ECO:0000313" key="2">
    <source>
        <dbReference type="EMBL" id="ALO14231.1"/>
    </source>
</evidence>
<proteinExistence type="predicted"/>
<dbReference type="OrthoDB" id="1431437at2"/>
<gene>
    <name evidence="2" type="ORF">L21SP5_00555</name>
</gene>
<dbReference type="Pfam" id="PF00685">
    <property type="entry name" value="Sulfotransfer_1"/>
    <property type="match status" value="1"/>
</dbReference>
<dbReference type="EMBL" id="CP013118">
    <property type="protein sequence ID" value="ALO14231.1"/>
    <property type="molecule type" value="Genomic_DNA"/>
</dbReference>
<dbReference type="Proteomes" id="UP000064893">
    <property type="component" value="Chromosome"/>
</dbReference>
<dbReference type="AlphaFoldDB" id="A0A0S2HVZ2"/>
<dbReference type="GO" id="GO:0006790">
    <property type="term" value="P:sulfur compound metabolic process"/>
    <property type="evidence" value="ECO:0007669"/>
    <property type="project" value="TreeGrafter"/>
</dbReference>
<dbReference type="PANTHER" id="PTHR10704">
    <property type="entry name" value="CARBOHYDRATE SULFOTRANSFERASE"/>
    <property type="match status" value="1"/>
</dbReference>
<sequence>MNLSFKNVLLVNGTPRSGTTWLGQIIDSSPHVRYKYQPLFSNTFKERITLQSSENEVNHFFEEVYNTKDDFLDREKEKKHNIHQRFEQKNTSPDVLSIKHVRYHYLLPYLLKQIDNLKVCAIIRNPCATLNSWRKAPKEFREVDGNFNEQWYFAQQRDRFKPGEYFGFHKWKEAVMIFLTIKKWYPERVHLLQYESLVHKTMEEVKRLFDFAELKITDQTNDFLKRTLNEHNDDTYSVFKGKKQTEDWKQELDPSIIEQIYRELKETPLEVFLK</sequence>
<dbReference type="PANTHER" id="PTHR10704:SF44">
    <property type="entry name" value="LD35051P-RELATED"/>
    <property type="match status" value="1"/>
</dbReference>
<feature type="domain" description="Sulfotransferase" evidence="1">
    <location>
        <begin position="9"/>
        <end position="261"/>
    </location>
</feature>
<evidence type="ECO:0000259" key="1">
    <source>
        <dbReference type="Pfam" id="PF00685"/>
    </source>
</evidence>
<dbReference type="InterPro" id="IPR027417">
    <property type="entry name" value="P-loop_NTPase"/>
</dbReference>
<keyword evidence="2" id="KW-0808">Transferase</keyword>
<dbReference type="KEGG" id="blq:L21SP5_00555"/>
<dbReference type="InterPro" id="IPR000863">
    <property type="entry name" value="Sulfotransferase_dom"/>
</dbReference>
<dbReference type="Gene3D" id="3.40.50.300">
    <property type="entry name" value="P-loop containing nucleotide triphosphate hydrolases"/>
    <property type="match status" value="1"/>
</dbReference>
<accession>A0A0S2HVZ2</accession>
<dbReference type="RefSeq" id="WP_057951800.1">
    <property type="nucleotide sequence ID" value="NZ_CP013118.1"/>
</dbReference>
<keyword evidence="3" id="KW-1185">Reference proteome</keyword>
<organism evidence="2 3">
    <name type="scientific">Salinivirga cyanobacteriivorans</name>
    <dbReference type="NCBI Taxonomy" id="1307839"/>
    <lineage>
        <taxon>Bacteria</taxon>
        <taxon>Pseudomonadati</taxon>
        <taxon>Bacteroidota</taxon>
        <taxon>Bacteroidia</taxon>
        <taxon>Bacteroidales</taxon>
        <taxon>Salinivirgaceae</taxon>
        <taxon>Salinivirga</taxon>
    </lineage>
</organism>
<dbReference type="InterPro" id="IPR051135">
    <property type="entry name" value="Gal/GlcNAc/GalNAc_ST"/>
</dbReference>
<dbReference type="GO" id="GO:0006044">
    <property type="term" value="P:N-acetylglucosamine metabolic process"/>
    <property type="evidence" value="ECO:0007669"/>
    <property type="project" value="TreeGrafter"/>
</dbReference>
<evidence type="ECO:0000313" key="3">
    <source>
        <dbReference type="Proteomes" id="UP000064893"/>
    </source>
</evidence>
<name>A0A0S2HVZ2_9BACT</name>
<reference evidence="2 3" key="1">
    <citation type="submission" date="2015-11" db="EMBL/GenBank/DDBJ databases">
        <title>Description and complete genome sequence of a novel strain predominating in hypersaline microbial mats and representing a new family of the Bacteriodetes phylum.</title>
        <authorList>
            <person name="Spring S."/>
            <person name="Bunk B."/>
            <person name="Sproer C."/>
            <person name="Klenk H.-P."/>
        </authorList>
    </citation>
    <scope>NUCLEOTIDE SEQUENCE [LARGE SCALE GENOMIC DNA]</scope>
    <source>
        <strain evidence="2 3">L21-Spi-D4</strain>
    </source>
</reference>
<dbReference type="STRING" id="1307839.L21SP5_00555"/>
<protein>
    <submittedName>
        <fullName evidence="2">Sulfotransferase domain protein</fullName>
    </submittedName>
</protein>